<evidence type="ECO:0000313" key="2">
    <source>
        <dbReference type="EMBL" id="GAA1138852.1"/>
    </source>
</evidence>
<name>A0ABN1UD10_9ACTN</name>
<organism evidence="2 3">
    <name type="scientific">Nocardioides aquiterrae</name>
    <dbReference type="NCBI Taxonomy" id="203799"/>
    <lineage>
        <taxon>Bacteria</taxon>
        <taxon>Bacillati</taxon>
        <taxon>Actinomycetota</taxon>
        <taxon>Actinomycetes</taxon>
        <taxon>Propionibacteriales</taxon>
        <taxon>Nocardioidaceae</taxon>
        <taxon>Nocardioides</taxon>
    </lineage>
</organism>
<dbReference type="InterPro" id="IPR044855">
    <property type="entry name" value="CoA-Trfase_III_dom3_sf"/>
</dbReference>
<evidence type="ECO:0000313" key="3">
    <source>
        <dbReference type="Proteomes" id="UP001499979"/>
    </source>
</evidence>
<dbReference type="EMBL" id="BAAAJE010000006">
    <property type="protein sequence ID" value="GAA1138852.1"/>
    <property type="molecule type" value="Genomic_DNA"/>
</dbReference>
<comment type="caution">
    <text evidence="2">The sequence shown here is derived from an EMBL/GenBank/DDBJ whole genome shotgun (WGS) entry which is preliminary data.</text>
</comment>
<keyword evidence="3" id="KW-1185">Reference proteome</keyword>
<dbReference type="SUPFAM" id="SSF89796">
    <property type="entry name" value="CoA-transferase family III (CaiB/BaiF)"/>
    <property type="match status" value="1"/>
</dbReference>
<dbReference type="InterPro" id="IPR050483">
    <property type="entry name" value="CoA-transferase_III_domain"/>
</dbReference>
<dbReference type="Pfam" id="PF02515">
    <property type="entry name" value="CoA_transf_3"/>
    <property type="match status" value="1"/>
</dbReference>
<reference evidence="2 3" key="1">
    <citation type="journal article" date="2019" name="Int. J. Syst. Evol. Microbiol.">
        <title>The Global Catalogue of Microorganisms (GCM) 10K type strain sequencing project: providing services to taxonomists for standard genome sequencing and annotation.</title>
        <authorList>
            <consortium name="The Broad Institute Genomics Platform"/>
            <consortium name="The Broad Institute Genome Sequencing Center for Infectious Disease"/>
            <person name="Wu L."/>
            <person name="Ma J."/>
        </authorList>
    </citation>
    <scope>NUCLEOTIDE SEQUENCE [LARGE SCALE GENOMIC DNA]</scope>
    <source>
        <strain evidence="2 3">JCM 11813</strain>
    </source>
</reference>
<protein>
    <submittedName>
        <fullName evidence="2">CoA transferase</fullName>
    </submittedName>
</protein>
<sequence>MADEATHGTDGIELPLSGVRILDLTRFLSGPYATMVLAELGADVIKIEQPHTGDDAREMAPKVNEESYPFGMPNRSKRSVSLDLKDPRGVDLFLRLAEGAQVVVENFRPGVADRLGIGYEAVQAVREDVVYCSISGFGQTGPYRNRPGFDIMAQGMTGFMRMTGEPGGRPAKVGIAINDIAAGATAIYSIMGAEMVRRRTGRGQYLDISLVDAGLAWTVWESGAYFASGEVPVPAGTRHRRSAPYQAFRTADGYVTIGAANQRLWVRLTAVLQRPEWVEDPRFGTNEQRIAHLPDLERLIEEITVSRTTEQWLAALDEAGIPCGQVLSYDESVNDPHVLARDMVVEMEHPLIGPMRTIAPPTKFSGMPFAVRSPAPWLGQHTAEVFRSIGVDDDVMADLFDAGVLFDHHPELHEPTSD</sequence>
<dbReference type="Gene3D" id="3.30.1540.10">
    <property type="entry name" value="formyl-coa transferase, domain 3"/>
    <property type="match status" value="1"/>
</dbReference>
<evidence type="ECO:0000256" key="1">
    <source>
        <dbReference type="ARBA" id="ARBA00022679"/>
    </source>
</evidence>
<dbReference type="InterPro" id="IPR003673">
    <property type="entry name" value="CoA-Trfase_fam_III"/>
</dbReference>
<dbReference type="PANTHER" id="PTHR48207">
    <property type="entry name" value="SUCCINATE--HYDROXYMETHYLGLUTARATE COA-TRANSFERASE"/>
    <property type="match status" value="1"/>
</dbReference>
<dbReference type="Proteomes" id="UP001499979">
    <property type="component" value="Unassembled WGS sequence"/>
</dbReference>
<dbReference type="GO" id="GO:0016740">
    <property type="term" value="F:transferase activity"/>
    <property type="evidence" value="ECO:0007669"/>
    <property type="project" value="UniProtKB-KW"/>
</dbReference>
<dbReference type="InterPro" id="IPR023606">
    <property type="entry name" value="CoA-Trfase_III_dom_1_sf"/>
</dbReference>
<dbReference type="RefSeq" id="WP_343907185.1">
    <property type="nucleotide sequence ID" value="NZ_BAAAJE010000006.1"/>
</dbReference>
<keyword evidence="1 2" id="KW-0808">Transferase</keyword>
<dbReference type="PANTHER" id="PTHR48207:SF4">
    <property type="entry name" value="BLL6097 PROTEIN"/>
    <property type="match status" value="1"/>
</dbReference>
<proteinExistence type="predicted"/>
<accession>A0ABN1UD10</accession>
<gene>
    <name evidence="2" type="ORF">GCM10009606_18230</name>
</gene>
<dbReference type="Gene3D" id="3.40.50.10540">
    <property type="entry name" value="Crotonobetainyl-coa:carnitine coa-transferase, domain 1"/>
    <property type="match status" value="1"/>
</dbReference>